<sequence length="140" mass="16160">MAMFSWTACVSREHSVTNISYEFYSICVPCIDSKLQINPIVELKTKCSNVCFWSDVCLRGVAFGMKASSFSFSGFCCMKLCGNFSSYETMVCLGEYTFKCCGVLCPKDYELQWYTLTYDRQMKDIGQMQSFKILRWVKKN</sequence>
<evidence type="ECO:0000313" key="2">
    <source>
        <dbReference type="Proteomes" id="UP001054945"/>
    </source>
</evidence>
<reference evidence="1 2" key="1">
    <citation type="submission" date="2021-06" db="EMBL/GenBank/DDBJ databases">
        <title>Caerostris extrusa draft genome.</title>
        <authorList>
            <person name="Kono N."/>
            <person name="Arakawa K."/>
        </authorList>
    </citation>
    <scope>NUCLEOTIDE SEQUENCE [LARGE SCALE GENOMIC DNA]</scope>
</reference>
<organism evidence="1 2">
    <name type="scientific">Caerostris extrusa</name>
    <name type="common">Bark spider</name>
    <name type="synonym">Caerostris bankana</name>
    <dbReference type="NCBI Taxonomy" id="172846"/>
    <lineage>
        <taxon>Eukaryota</taxon>
        <taxon>Metazoa</taxon>
        <taxon>Ecdysozoa</taxon>
        <taxon>Arthropoda</taxon>
        <taxon>Chelicerata</taxon>
        <taxon>Arachnida</taxon>
        <taxon>Araneae</taxon>
        <taxon>Araneomorphae</taxon>
        <taxon>Entelegynae</taxon>
        <taxon>Araneoidea</taxon>
        <taxon>Araneidae</taxon>
        <taxon>Caerostris</taxon>
    </lineage>
</organism>
<name>A0AAV4QCZ9_CAEEX</name>
<accession>A0AAV4QCZ9</accession>
<dbReference type="EMBL" id="BPLR01005937">
    <property type="protein sequence ID" value="GIY06216.1"/>
    <property type="molecule type" value="Genomic_DNA"/>
</dbReference>
<evidence type="ECO:0000313" key="1">
    <source>
        <dbReference type="EMBL" id="GIY06216.1"/>
    </source>
</evidence>
<comment type="caution">
    <text evidence="1">The sequence shown here is derived from an EMBL/GenBank/DDBJ whole genome shotgun (WGS) entry which is preliminary data.</text>
</comment>
<dbReference type="AlphaFoldDB" id="A0AAV4QCZ9"/>
<protein>
    <submittedName>
        <fullName evidence="1">Uncharacterized protein</fullName>
    </submittedName>
</protein>
<gene>
    <name evidence="1" type="ORF">CEXT_41101</name>
</gene>
<dbReference type="Proteomes" id="UP001054945">
    <property type="component" value="Unassembled WGS sequence"/>
</dbReference>
<proteinExistence type="predicted"/>
<keyword evidence="2" id="KW-1185">Reference proteome</keyword>